<comment type="catalytic activity">
    <reaction evidence="12">
        <text>L-lysyl-[protein] + acetyl-CoA = N(6)-acetyl-L-lysyl-[protein] + CoA + H(+)</text>
        <dbReference type="Rhea" id="RHEA:45948"/>
        <dbReference type="Rhea" id="RHEA-COMP:9752"/>
        <dbReference type="Rhea" id="RHEA-COMP:10731"/>
        <dbReference type="ChEBI" id="CHEBI:15378"/>
        <dbReference type="ChEBI" id="CHEBI:29969"/>
        <dbReference type="ChEBI" id="CHEBI:57287"/>
        <dbReference type="ChEBI" id="CHEBI:57288"/>
        <dbReference type="ChEBI" id="CHEBI:61930"/>
        <dbReference type="EC" id="2.3.1.48"/>
    </reaction>
</comment>
<dbReference type="GO" id="GO:0045944">
    <property type="term" value="P:positive regulation of transcription by RNA polymerase II"/>
    <property type="evidence" value="ECO:0007669"/>
    <property type="project" value="TreeGrafter"/>
</dbReference>
<feature type="region of interest" description="Disordered" evidence="14">
    <location>
        <begin position="65"/>
        <end position="162"/>
    </location>
</feature>
<keyword evidence="5" id="KW-0479">Metal-binding</keyword>
<evidence type="ECO:0000256" key="3">
    <source>
        <dbReference type="ARBA" id="ARBA00013184"/>
    </source>
</evidence>
<dbReference type="GO" id="GO:0031490">
    <property type="term" value="F:chromatin DNA binding"/>
    <property type="evidence" value="ECO:0007669"/>
    <property type="project" value="TreeGrafter"/>
</dbReference>
<dbReference type="EC" id="2.3.1.48" evidence="3"/>
<dbReference type="PROSITE" id="PS01359">
    <property type="entry name" value="ZF_PHD_1"/>
    <property type="match status" value="1"/>
</dbReference>
<dbReference type="PANTHER" id="PTHR13808">
    <property type="entry name" value="CBP/P300-RELATED"/>
    <property type="match status" value="1"/>
</dbReference>
<dbReference type="Gene3D" id="3.30.40.10">
    <property type="entry name" value="Zinc/RING finger domain, C3HC4 (zinc finger)"/>
    <property type="match status" value="1"/>
</dbReference>
<comment type="subcellular location">
    <subcellularLocation>
        <location evidence="2">Nucleus</location>
    </subcellularLocation>
</comment>
<dbReference type="EMBL" id="HBGU01050869">
    <property type="protein sequence ID" value="CAD9494075.1"/>
    <property type="molecule type" value="Transcribed_RNA"/>
</dbReference>
<dbReference type="PROSITE" id="PS50016">
    <property type="entry name" value="ZF_PHD_2"/>
    <property type="match status" value="1"/>
</dbReference>
<evidence type="ECO:0000256" key="8">
    <source>
        <dbReference type="ARBA" id="ARBA00022853"/>
    </source>
</evidence>
<dbReference type="InterPro" id="IPR001965">
    <property type="entry name" value="Znf_PHD"/>
</dbReference>
<feature type="region of interest" description="Disordered" evidence="14">
    <location>
        <begin position="391"/>
        <end position="462"/>
    </location>
</feature>
<evidence type="ECO:0000256" key="11">
    <source>
        <dbReference type="ARBA" id="ARBA00023242"/>
    </source>
</evidence>
<dbReference type="GO" id="GO:0004402">
    <property type="term" value="F:histone acetyltransferase activity"/>
    <property type="evidence" value="ECO:0007669"/>
    <property type="project" value="InterPro"/>
</dbReference>
<keyword evidence="6 13" id="KW-0863">Zinc-finger</keyword>
<dbReference type="PANTHER" id="PTHR13808:SF1">
    <property type="entry name" value="HISTONE ACETYLTRANSFERASE"/>
    <property type="match status" value="1"/>
</dbReference>
<dbReference type="InterPro" id="IPR019786">
    <property type="entry name" value="Zinc_finger_PHD-type_CS"/>
</dbReference>
<dbReference type="InterPro" id="IPR013083">
    <property type="entry name" value="Znf_RING/FYVE/PHD"/>
</dbReference>
<evidence type="ECO:0000256" key="13">
    <source>
        <dbReference type="PROSITE-ProRule" id="PRU00146"/>
    </source>
</evidence>
<feature type="region of interest" description="Disordered" evidence="14">
    <location>
        <begin position="525"/>
        <end position="562"/>
    </location>
</feature>
<evidence type="ECO:0000256" key="2">
    <source>
        <dbReference type="ARBA" id="ARBA00004123"/>
    </source>
</evidence>
<dbReference type="PROSITE" id="PS51727">
    <property type="entry name" value="CBP_P300_HAT"/>
    <property type="match status" value="1"/>
</dbReference>
<protein>
    <recommendedName>
        <fullName evidence="3">histone acetyltransferase</fullName>
        <ecNumber evidence="3">2.3.1.48</ecNumber>
    </recommendedName>
</protein>
<dbReference type="GO" id="GO:0003713">
    <property type="term" value="F:transcription coactivator activity"/>
    <property type="evidence" value="ECO:0007669"/>
    <property type="project" value="TreeGrafter"/>
</dbReference>
<feature type="compositionally biased region" description="Low complexity" evidence="14">
    <location>
        <begin position="531"/>
        <end position="540"/>
    </location>
</feature>
<keyword evidence="10" id="KW-0804">Transcription</keyword>
<evidence type="ECO:0000256" key="9">
    <source>
        <dbReference type="ARBA" id="ARBA00023015"/>
    </source>
</evidence>
<feature type="domain" description="PHD-type" evidence="15">
    <location>
        <begin position="871"/>
        <end position="959"/>
    </location>
</feature>
<feature type="compositionally biased region" description="Low complexity" evidence="14">
    <location>
        <begin position="349"/>
        <end position="378"/>
    </location>
</feature>
<dbReference type="GO" id="GO:0005634">
    <property type="term" value="C:nucleus"/>
    <property type="evidence" value="ECO:0007669"/>
    <property type="project" value="UniProtKB-SubCell"/>
</dbReference>
<evidence type="ECO:0000256" key="5">
    <source>
        <dbReference type="ARBA" id="ARBA00022723"/>
    </source>
</evidence>
<keyword evidence="11" id="KW-0539">Nucleus</keyword>
<evidence type="ECO:0000256" key="10">
    <source>
        <dbReference type="ARBA" id="ARBA00023163"/>
    </source>
</evidence>
<dbReference type="Pfam" id="PF08214">
    <property type="entry name" value="HAT_KAT11"/>
    <property type="match status" value="1"/>
</dbReference>
<feature type="region of interest" description="Disordered" evidence="14">
    <location>
        <begin position="1248"/>
        <end position="1285"/>
    </location>
</feature>
<dbReference type="InterPro" id="IPR013178">
    <property type="entry name" value="Histone_AcTrfase_Rtt109/CBP"/>
</dbReference>
<feature type="domain" description="CBP/p300-type HAT" evidence="16">
    <location>
        <begin position="975"/>
        <end position="1332"/>
    </location>
</feature>
<evidence type="ECO:0000256" key="12">
    <source>
        <dbReference type="ARBA" id="ARBA00048017"/>
    </source>
</evidence>
<dbReference type="SUPFAM" id="SSF57903">
    <property type="entry name" value="FYVE/PHD zinc finger"/>
    <property type="match status" value="1"/>
</dbReference>
<feature type="region of interest" description="Disordered" evidence="14">
    <location>
        <begin position="308"/>
        <end position="378"/>
    </location>
</feature>
<feature type="region of interest" description="Disordered" evidence="14">
    <location>
        <begin position="178"/>
        <end position="203"/>
    </location>
</feature>
<feature type="compositionally biased region" description="Low complexity" evidence="14">
    <location>
        <begin position="181"/>
        <end position="203"/>
    </location>
</feature>
<dbReference type="GO" id="GO:0000123">
    <property type="term" value="C:histone acetyltransferase complex"/>
    <property type="evidence" value="ECO:0007669"/>
    <property type="project" value="TreeGrafter"/>
</dbReference>
<feature type="region of interest" description="Disordered" evidence="14">
    <location>
        <begin position="575"/>
        <end position="692"/>
    </location>
</feature>
<name>A0A7S2HL35_9EUKA</name>
<organism evidence="17">
    <name type="scientific">Haptolina brevifila</name>
    <dbReference type="NCBI Taxonomy" id="156173"/>
    <lineage>
        <taxon>Eukaryota</taxon>
        <taxon>Haptista</taxon>
        <taxon>Haptophyta</taxon>
        <taxon>Prymnesiophyceae</taxon>
        <taxon>Prymnesiales</taxon>
        <taxon>Prymnesiaceae</taxon>
        <taxon>Haptolina</taxon>
    </lineage>
</organism>
<feature type="compositionally biased region" description="Polar residues" evidence="14">
    <location>
        <begin position="635"/>
        <end position="646"/>
    </location>
</feature>
<dbReference type="GO" id="GO:0005667">
    <property type="term" value="C:transcription regulator complex"/>
    <property type="evidence" value="ECO:0007669"/>
    <property type="project" value="TreeGrafter"/>
</dbReference>
<keyword evidence="8" id="KW-0156">Chromatin regulator</keyword>
<evidence type="ECO:0000256" key="4">
    <source>
        <dbReference type="ARBA" id="ARBA00022679"/>
    </source>
</evidence>
<keyword evidence="4" id="KW-0808">Transferase</keyword>
<dbReference type="InterPro" id="IPR011011">
    <property type="entry name" value="Znf_FYVE_PHD"/>
</dbReference>
<sequence length="1348" mass="144447">MSLSTVSVEDLSTEIHRHSNSPLLRGLLEELRTRTIDLREFCSRVRQVLGPDVLLRTVEGLQKAQRAKAGPGVPRAAPAAPGAAGAVARPPKPPAPAPQRPASAAAQPAAEPAARLPPAPAPPVAPLPSSLQAPLSAPPAPLPLPAPQVAVPPSAPPTLHVKTEATPPTLLAKTEALPNHAVSSRPSPSAAPSQAIVPAAAQAAPNGAESSSAAISLAAKGSETNLGMKVLIHALLCPKKPNCQVDGCAMMKTVLGKVEAHTRSCSISNLAGGQDDCTTCKKWQSMITLREHYRRKLIHYIQKTYPKEPGVEPVPGALPPSGPVNSTASTGGLPLPLPSTAARQPATETLAASSLPSVPAAPAATPSSTSANESSNLTGSNLTGLFAAFKPSSSEQHVPAKRTSSGTGKPVSGKPRKPGPASGKSPALTSAPAPPSTPKLELPPLTAAGTDPQPEGGWAEHQKKAFSQLLPAPPLAHQQSDSLLLVGKMEQDPMVGSINIGSYGLADDDDDGALERLLAVELDERDSRLETSNSTAASNSYTAPVEKKRPLPSSEFDDLGGDELGDVADAFCDWDDDALGNEGGSTGMVADDGPEGRGVPADGTRVSRGKPNPQPPHKYQRTEPEPASRQAGRKPTQSAYGQTDQQLAGKPKKPSGGAKPAVHSRSGRKLKATERKMAAIDEQSSDATSETDGVDLCQLEDASNENKMFSLIETGSKLPITNEPREDDNEVKNGMNVVVNICAVPLNEGGKEPTEEAPIETSKRPMPSNAGRVSVVHSDGTCDVQLVCNCAAGWCPDRTMREKLGAEKCSERQRCGAGQVIQSVDRAQRQICCSGCLSVNIQMALPALRCSGCDKAVKTDATYYRENGLRLNICSTCHNDMQHGQQPQYLKDVELQSHVFEKRTWKPKETQDLDRYVACDGGCDRWFHYICARYPDPAQLPAEWKLDKQKFICVDCVRKGAKIDQSTRLLALQYRRASSSLHTHPLSDAIEASMAATLKKSGISVHGLTVRVVSSKQYKYPAVAAMKTRYGSDYPDDFPYDSRCIIAFQEVEGKDVAVFAMYVQEYGPACPQPNTNRTYISYLDSVRYLVTEPQGSRTAVYHAIVNAYLRNARDRGFEHAHIWVAPPQAGDEYIFHQRPVDPRHGTKPMSMTKLREWYEKMLDTAIGDGIVTSYQDIQAAVEHLTSIRDFPLFEGDFFPDHLMSMLEPPPVPSNAAPPGLARESSLALVDKMQKKTKAIRKRFLIATLNQEQRRKMPPPSRIPRARNNAASSGSGADGSEDAGADPEISDVLVDKRGDFLFRCVDSHWQFDELRRAHYSTMMIMAHLGGMPNNQDTASSNPFAAGASS</sequence>
<dbReference type="InterPro" id="IPR019787">
    <property type="entry name" value="Znf_PHD-finger"/>
</dbReference>
<reference evidence="17" key="1">
    <citation type="submission" date="2021-01" db="EMBL/GenBank/DDBJ databases">
        <authorList>
            <person name="Corre E."/>
            <person name="Pelletier E."/>
            <person name="Niang G."/>
            <person name="Scheremetjew M."/>
            <person name="Finn R."/>
            <person name="Kale V."/>
            <person name="Holt S."/>
            <person name="Cochrane G."/>
            <person name="Meng A."/>
            <person name="Brown T."/>
            <person name="Cohen L."/>
        </authorList>
    </citation>
    <scope>NUCLEOTIDE SEQUENCE</scope>
    <source>
        <strain evidence="17">UTEX LB 985</strain>
    </source>
</reference>
<proteinExistence type="predicted"/>
<evidence type="ECO:0000256" key="1">
    <source>
        <dbReference type="ARBA" id="ARBA00002581"/>
    </source>
</evidence>
<evidence type="ECO:0000256" key="7">
    <source>
        <dbReference type="ARBA" id="ARBA00022833"/>
    </source>
</evidence>
<feature type="compositionally biased region" description="Low complexity" evidence="14">
    <location>
        <begin position="67"/>
        <end position="89"/>
    </location>
</feature>
<dbReference type="SMART" id="SM01250">
    <property type="entry name" value="KAT11"/>
    <property type="match status" value="1"/>
</dbReference>
<accession>A0A7S2HL35</accession>
<keyword evidence="7" id="KW-0862">Zinc</keyword>
<keyword evidence="9" id="KW-0805">Transcription regulation</keyword>
<feature type="compositionally biased region" description="Pro residues" evidence="14">
    <location>
        <begin position="90"/>
        <end position="99"/>
    </location>
</feature>
<feature type="compositionally biased region" description="Polar residues" evidence="14">
    <location>
        <begin position="391"/>
        <end position="407"/>
    </location>
</feature>
<feature type="compositionally biased region" description="Pro residues" evidence="14">
    <location>
        <begin position="136"/>
        <end position="146"/>
    </location>
</feature>
<evidence type="ECO:0000256" key="14">
    <source>
        <dbReference type="SAM" id="MobiDB-lite"/>
    </source>
</evidence>
<evidence type="ECO:0000259" key="16">
    <source>
        <dbReference type="PROSITE" id="PS51727"/>
    </source>
</evidence>
<comment type="function">
    <text evidence="1">Acetyltransferase enzyme. Acetylates histones, giving a specific tag for transcriptional activation.</text>
</comment>
<gene>
    <name evidence="17" type="ORF">CBRE1094_LOCUS27718</name>
</gene>
<evidence type="ECO:0000259" key="15">
    <source>
        <dbReference type="PROSITE" id="PS50016"/>
    </source>
</evidence>
<dbReference type="GO" id="GO:0008270">
    <property type="term" value="F:zinc ion binding"/>
    <property type="evidence" value="ECO:0007669"/>
    <property type="project" value="UniProtKB-KW"/>
</dbReference>
<dbReference type="SMART" id="SM00249">
    <property type="entry name" value="PHD"/>
    <property type="match status" value="1"/>
</dbReference>
<dbReference type="InterPro" id="IPR031162">
    <property type="entry name" value="CBP_P300_HAT"/>
</dbReference>
<evidence type="ECO:0000313" key="17">
    <source>
        <dbReference type="EMBL" id="CAD9494075.1"/>
    </source>
</evidence>
<feature type="compositionally biased region" description="Pro residues" evidence="14">
    <location>
        <begin position="115"/>
        <end position="126"/>
    </location>
</feature>
<feature type="compositionally biased region" description="Low complexity" evidence="14">
    <location>
        <begin position="100"/>
        <end position="114"/>
    </location>
</feature>
<evidence type="ECO:0000256" key="6">
    <source>
        <dbReference type="ARBA" id="ARBA00022771"/>
    </source>
</evidence>
<feature type="region of interest" description="Disordered" evidence="14">
    <location>
        <begin position="749"/>
        <end position="771"/>
    </location>
</feature>